<dbReference type="GO" id="GO:0051082">
    <property type="term" value="F:unfolded protein binding"/>
    <property type="evidence" value="ECO:0007669"/>
    <property type="project" value="TreeGrafter"/>
</dbReference>
<dbReference type="OrthoDB" id="2189463at2759"/>
<keyword evidence="5" id="KW-0813">Transport</keyword>
<protein>
    <recommendedName>
        <fullName evidence="4">Chitin synthase export chaperone</fullName>
    </recommendedName>
</protein>
<dbReference type="GO" id="GO:0005789">
    <property type="term" value="C:endoplasmic reticulum membrane"/>
    <property type="evidence" value="ECO:0007669"/>
    <property type="project" value="UniProtKB-SubCell"/>
</dbReference>
<dbReference type="EMBL" id="LK023313">
    <property type="protein sequence ID" value="CDS02695.1"/>
    <property type="molecule type" value="Genomic_DNA"/>
</dbReference>
<feature type="transmembrane region" description="Helical" evidence="13">
    <location>
        <begin position="255"/>
        <end position="273"/>
    </location>
</feature>
<feature type="transmembrane region" description="Helical" evidence="13">
    <location>
        <begin position="113"/>
        <end position="138"/>
    </location>
</feature>
<dbReference type="GO" id="GO:0015031">
    <property type="term" value="P:protein transport"/>
    <property type="evidence" value="ECO:0007669"/>
    <property type="project" value="UniProtKB-KW"/>
</dbReference>
<feature type="region of interest" description="Disordered" evidence="12">
    <location>
        <begin position="303"/>
        <end position="340"/>
    </location>
</feature>
<feature type="transmembrane region" description="Helical" evidence="13">
    <location>
        <begin position="159"/>
        <end position="181"/>
    </location>
</feature>
<evidence type="ECO:0000256" key="3">
    <source>
        <dbReference type="ARBA" id="ARBA00009274"/>
    </source>
</evidence>
<evidence type="ECO:0000256" key="9">
    <source>
        <dbReference type="ARBA" id="ARBA00022989"/>
    </source>
</evidence>
<evidence type="ECO:0000256" key="2">
    <source>
        <dbReference type="ARBA" id="ARBA00004586"/>
    </source>
</evidence>
<feature type="transmembrane region" description="Helical" evidence="13">
    <location>
        <begin position="223"/>
        <end position="243"/>
    </location>
</feature>
<accession>A0A077W793</accession>
<reference evidence="14" key="1">
    <citation type="journal article" date="2014" name="Genome Announc.">
        <title>De novo whole-genome sequence and genome annotation of Lichtheimia ramosa.</title>
        <authorList>
            <person name="Linde J."/>
            <person name="Schwartze V."/>
            <person name="Binder U."/>
            <person name="Lass-Florl C."/>
            <person name="Voigt K."/>
            <person name="Horn F."/>
        </authorList>
    </citation>
    <scope>NUCLEOTIDE SEQUENCE</scope>
    <source>
        <strain evidence="14">JMRC FSU:6197</strain>
    </source>
</reference>
<dbReference type="AlphaFoldDB" id="A0A077W793"/>
<name>A0A077W793_9FUNG</name>
<evidence type="ECO:0000256" key="10">
    <source>
        <dbReference type="ARBA" id="ARBA00023136"/>
    </source>
</evidence>
<organism evidence="14">
    <name type="scientific">Lichtheimia ramosa</name>
    <dbReference type="NCBI Taxonomy" id="688394"/>
    <lineage>
        <taxon>Eukaryota</taxon>
        <taxon>Fungi</taxon>
        <taxon>Fungi incertae sedis</taxon>
        <taxon>Mucoromycota</taxon>
        <taxon>Mucoromycotina</taxon>
        <taxon>Mucoromycetes</taxon>
        <taxon>Mucorales</taxon>
        <taxon>Lichtheimiaceae</taxon>
        <taxon>Lichtheimia</taxon>
    </lineage>
</organism>
<evidence type="ECO:0000256" key="13">
    <source>
        <dbReference type="SAM" id="Phobius"/>
    </source>
</evidence>
<gene>
    <name evidence="14" type="ORF">LRAMOSA00100</name>
</gene>
<sequence>MVDITFQFEAFSFNGICKTVALPLCPLMGKDEGIEPECYSRNVDLGGNLIFQPATLVIDVVAIIMTAIMIYHVRCKYTAVGRKEIVMFFYLYMLSVFLELLLITDIIPTSNTAYTYFAAIHLGVVSAAFWCLLLNGFVGFQFAEDGTPISLWSIRLSSFLIGLIVGVIALCTFLNMGPFSYNSPGALWAFMFIINGASFLIYVVSQIILVVNTLDDLWPLGDILFGTAFFLIGQVLMYVFSVLVCNQVKHYVDGMFFGTICTLLSVMMVYKYWDSITKEDLEFSVGSKQNVWEVKELLGEQDELSTQHSYSNSGSPYPTMAQQTSPYSHQQYHPHYDHPY</sequence>
<keyword evidence="9 13" id="KW-1133">Transmembrane helix</keyword>
<evidence type="ECO:0000256" key="5">
    <source>
        <dbReference type="ARBA" id="ARBA00022448"/>
    </source>
</evidence>
<evidence type="ECO:0000256" key="4">
    <source>
        <dbReference type="ARBA" id="ARBA00018354"/>
    </source>
</evidence>
<keyword evidence="6 13" id="KW-0812">Transmembrane</keyword>
<evidence type="ECO:0000256" key="6">
    <source>
        <dbReference type="ARBA" id="ARBA00022692"/>
    </source>
</evidence>
<evidence type="ECO:0000256" key="8">
    <source>
        <dbReference type="ARBA" id="ARBA00022927"/>
    </source>
</evidence>
<dbReference type="GO" id="GO:0006457">
    <property type="term" value="P:protein folding"/>
    <property type="evidence" value="ECO:0007669"/>
    <property type="project" value="TreeGrafter"/>
</dbReference>
<keyword evidence="10 13" id="KW-0472">Membrane</keyword>
<evidence type="ECO:0000256" key="12">
    <source>
        <dbReference type="SAM" id="MobiDB-lite"/>
    </source>
</evidence>
<evidence type="ECO:0000256" key="7">
    <source>
        <dbReference type="ARBA" id="ARBA00022824"/>
    </source>
</evidence>
<keyword evidence="8" id="KW-0653">Protein transport</keyword>
<dbReference type="Pfam" id="PF12271">
    <property type="entry name" value="Chs7"/>
    <property type="match status" value="1"/>
</dbReference>
<feature type="transmembrane region" description="Helical" evidence="13">
    <location>
        <begin position="187"/>
        <end position="211"/>
    </location>
</feature>
<feature type="compositionally biased region" description="Polar residues" evidence="12">
    <location>
        <begin position="304"/>
        <end position="324"/>
    </location>
</feature>
<keyword evidence="7" id="KW-0256">Endoplasmic reticulum</keyword>
<evidence type="ECO:0000256" key="1">
    <source>
        <dbReference type="ARBA" id="ARBA00004127"/>
    </source>
</evidence>
<evidence type="ECO:0000313" key="14">
    <source>
        <dbReference type="EMBL" id="CDS02695.1"/>
    </source>
</evidence>
<dbReference type="PANTHER" id="PTHR35329">
    <property type="entry name" value="CHITIN SYNTHASE EXPORT CHAPERONE"/>
    <property type="match status" value="1"/>
</dbReference>
<comment type="subcellular location">
    <subcellularLocation>
        <location evidence="1">Endomembrane system</location>
        <topology evidence="1">Multi-pass membrane protein</topology>
    </subcellularLocation>
    <subcellularLocation>
        <location evidence="2">Endoplasmic reticulum membrane</location>
    </subcellularLocation>
</comment>
<keyword evidence="11" id="KW-0961">Cell wall biogenesis/degradation</keyword>
<feature type="transmembrane region" description="Helical" evidence="13">
    <location>
        <begin position="85"/>
        <end position="107"/>
    </location>
</feature>
<dbReference type="InterPro" id="IPR022057">
    <property type="entry name" value="Chs7"/>
</dbReference>
<comment type="similarity">
    <text evidence="3">Belongs to the CHS7 family.</text>
</comment>
<dbReference type="PANTHER" id="PTHR35329:SF2">
    <property type="entry name" value="CHITIN SYNTHASE EXPORT CHAPERONE"/>
    <property type="match status" value="1"/>
</dbReference>
<dbReference type="GO" id="GO:0071555">
    <property type="term" value="P:cell wall organization"/>
    <property type="evidence" value="ECO:0007669"/>
    <property type="project" value="UniProtKB-KW"/>
</dbReference>
<evidence type="ECO:0000256" key="11">
    <source>
        <dbReference type="ARBA" id="ARBA00023316"/>
    </source>
</evidence>
<proteinExistence type="inferred from homology"/>
<feature type="transmembrane region" description="Helical" evidence="13">
    <location>
        <begin position="50"/>
        <end position="73"/>
    </location>
</feature>